<accession>A0A6J6DDS0</accession>
<evidence type="ECO:0000256" key="4">
    <source>
        <dbReference type="ARBA" id="ARBA00022989"/>
    </source>
</evidence>
<dbReference type="GO" id="GO:0033573">
    <property type="term" value="C:high-affinity iron permease complex"/>
    <property type="evidence" value="ECO:0007669"/>
    <property type="project" value="InterPro"/>
</dbReference>
<sequence length="283" mass="30069">MLANLFIALREGLEASLVVGILIAYVVRINRRDAIAPIWTGVGLAVVLSAIVGVILAQISGLPDQVFELIAGILSIAACVLVTWMVFWMAKTARSLRGNLESGIDRSLKGGAIGLLVIAFVSVGREGVETVLFIWAAAQASGQSALPLLGAFIGLAIAAGLGFAIYRGMVRLNLSAFFAWSGSLLIILAGGVLAYGVHELQEAGYLPGNESKAFNVSTVIPGDSWYGALLRGTIGFRPEMSWLEVVIWALYVAIAMTLFLRISRRKAPRVVTSPIDIVTTEAK</sequence>
<evidence type="ECO:0000256" key="1">
    <source>
        <dbReference type="ARBA" id="ARBA00004141"/>
    </source>
</evidence>
<name>A0A6J6DDS0_9ZZZZ</name>
<feature type="transmembrane region" description="Helical" evidence="6">
    <location>
        <begin position="6"/>
        <end position="27"/>
    </location>
</feature>
<evidence type="ECO:0000256" key="3">
    <source>
        <dbReference type="ARBA" id="ARBA00022692"/>
    </source>
</evidence>
<evidence type="ECO:0000256" key="5">
    <source>
        <dbReference type="ARBA" id="ARBA00023136"/>
    </source>
</evidence>
<evidence type="ECO:0000256" key="2">
    <source>
        <dbReference type="ARBA" id="ARBA00008333"/>
    </source>
</evidence>
<dbReference type="EMBL" id="CAEZTD010000037">
    <property type="protein sequence ID" value="CAB4559638.1"/>
    <property type="molecule type" value="Genomic_DNA"/>
</dbReference>
<dbReference type="Pfam" id="PF03239">
    <property type="entry name" value="FTR1"/>
    <property type="match status" value="1"/>
</dbReference>
<dbReference type="GO" id="GO:0015093">
    <property type="term" value="F:ferrous iron transmembrane transporter activity"/>
    <property type="evidence" value="ECO:0007669"/>
    <property type="project" value="TreeGrafter"/>
</dbReference>
<comment type="subcellular location">
    <subcellularLocation>
        <location evidence="1">Membrane</location>
        <topology evidence="1">Multi-pass membrane protein</topology>
    </subcellularLocation>
</comment>
<feature type="transmembrane region" description="Helical" evidence="6">
    <location>
        <begin position="69"/>
        <end position="90"/>
    </location>
</feature>
<feature type="transmembrane region" description="Helical" evidence="6">
    <location>
        <begin position="111"/>
        <end position="138"/>
    </location>
</feature>
<feature type="transmembrane region" description="Helical" evidence="6">
    <location>
        <begin position="177"/>
        <end position="197"/>
    </location>
</feature>
<reference evidence="7" key="1">
    <citation type="submission" date="2020-05" db="EMBL/GenBank/DDBJ databases">
        <authorList>
            <person name="Chiriac C."/>
            <person name="Salcher M."/>
            <person name="Ghai R."/>
            <person name="Kavagutti S V."/>
        </authorList>
    </citation>
    <scope>NUCLEOTIDE SEQUENCE</scope>
</reference>
<comment type="similarity">
    <text evidence="2">Belongs to the oxidase-dependent Fe transporter (OFeT) (TC 9.A.10.1) family.</text>
</comment>
<dbReference type="NCBIfam" id="NF041756">
    <property type="entry name" value="EfeU"/>
    <property type="match status" value="1"/>
</dbReference>
<proteinExistence type="inferred from homology"/>
<feature type="transmembrane region" description="Helical" evidence="6">
    <location>
        <begin position="34"/>
        <end position="57"/>
    </location>
</feature>
<evidence type="ECO:0000256" key="6">
    <source>
        <dbReference type="SAM" id="Phobius"/>
    </source>
</evidence>
<feature type="transmembrane region" description="Helical" evidence="6">
    <location>
        <begin position="144"/>
        <end position="165"/>
    </location>
</feature>
<keyword evidence="3 6" id="KW-0812">Transmembrane</keyword>
<keyword evidence="5 6" id="KW-0472">Membrane</keyword>
<gene>
    <name evidence="7" type="ORF">UFOPK1591_00641</name>
</gene>
<dbReference type="PANTHER" id="PTHR31632">
    <property type="entry name" value="IRON TRANSPORTER FTH1"/>
    <property type="match status" value="1"/>
</dbReference>
<dbReference type="InterPro" id="IPR004923">
    <property type="entry name" value="FTR1/Fip1/EfeU"/>
</dbReference>
<feature type="transmembrane region" description="Helical" evidence="6">
    <location>
        <begin position="240"/>
        <end position="260"/>
    </location>
</feature>
<evidence type="ECO:0000313" key="7">
    <source>
        <dbReference type="EMBL" id="CAB4559638.1"/>
    </source>
</evidence>
<dbReference type="AlphaFoldDB" id="A0A6J6DDS0"/>
<dbReference type="PANTHER" id="PTHR31632:SF2">
    <property type="entry name" value="PLASMA MEMBRANE IRON PERMEASE"/>
    <property type="match status" value="1"/>
</dbReference>
<keyword evidence="4 6" id="KW-1133">Transmembrane helix</keyword>
<protein>
    <submittedName>
        <fullName evidence="7">Unannotated protein</fullName>
    </submittedName>
</protein>
<organism evidence="7">
    <name type="scientific">freshwater metagenome</name>
    <dbReference type="NCBI Taxonomy" id="449393"/>
    <lineage>
        <taxon>unclassified sequences</taxon>
        <taxon>metagenomes</taxon>
        <taxon>ecological metagenomes</taxon>
    </lineage>
</organism>